<evidence type="ECO:0000259" key="3">
    <source>
        <dbReference type="Pfam" id="PF12804"/>
    </source>
</evidence>
<dbReference type="InterPro" id="IPR029044">
    <property type="entry name" value="Nucleotide-diphossugar_trans"/>
</dbReference>
<dbReference type="InterPro" id="IPR025877">
    <property type="entry name" value="MobA-like_NTP_Trfase"/>
</dbReference>
<dbReference type="AlphaFoldDB" id="E7G9G0"/>
<dbReference type="Proteomes" id="UP000003157">
    <property type="component" value="Unassembled WGS sequence"/>
</dbReference>
<keyword evidence="2" id="KW-0548">Nucleotidyltransferase</keyword>
<evidence type="ECO:0000256" key="2">
    <source>
        <dbReference type="ARBA" id="ARBA00022695"/>
    </source>
</evidence>
<gene>
    <name evidence="4" type="ORF">HMPREF9488_01398</name>
</gene>
<protein>
    <recommendedName>
        <fullName evidence="3">MobA-like NTP transferase domain-containing protein</fullName>
    </recommendedName>
</protein>
<reference evidence="4 5" key="1">
    <citation type="submission" date="2010-12" db="EMBL/GenBank/DDBJ databases">
        <title>The Genome Sequence of Coprobacillus sp. strain 29_1.</title>
        <authorList>
            <consortium name="The Broad Institute Genome Sequencing Platform"/>
            <person name="Earl A."/>
            <person name="Ward D."/>
            <person name="Feldgarden M."/>
            <person name="Gevers D."/>
            <person name="Daigneault M."/>
            <person name="Sibley C.D."/>
            <person name="White A."/>
            <person name="Strauss J."/>
            <person name="Allen-Vercoe E."/>
            <person name="Young S.K."/>
            <person name="Zeng Q."/>
            <person name="Gargeya S."/>
            <person name="Fitzgerald M."/>
            <person name="Haas B."/>
            <person name="Abouelleil A."/>
            <person name="Alvarado L."/>
            <person name="Arachchi H.M."/>
            <person name="Berlin A."/>
            <person name="Brown A."/>
            <person name="Chapman S.B."/>
            <person name="Chen Z."/>
            <person name="Dunbar C."/>
            <person name="Freedman E."/>
            <person name="Gearin G."/>
            <person name="Gellesch M."/>
            <person name="Goldberg J."/>
            <person name="Griggs A."/>
            <person name="Gujja S."/>
            <person name="Heilman E."/>
            <person name="Heiman D."/>
            <person name="Howarth C."/>
            <person name="Larson L."/>
            <person name="Lui A."/>
            <person name="MacDonald P.J.P."/>
            <person name="Mehta T."/>
            <person name="Montmayeur A."/>
            <person name="Murphy C."/>
            <person name="Neiman D."/>
            <person name="Pearson M."/>
            <person name="Priest M."/>
            <person name="Roberts A."/>
            <person name="Saif S."/>
            <person name="Shea T."/>
            <person name="Shenoy N."/>
            <person name="Sisk P."/>
            <person name="Stolte C."/>
            <person name="Sykes S."/>
            <person name="White J."/>
            <person name="Yandava C."/>
            <person name="Nusbaum C."/>
            <person name="Birren B."/>
        </authorList>
    </citation>
    <scope>NUCLEOTIDE SEQUENCE [LARGE SCALE GENOMIC DNA]</scope>
    <source>
        <strain evidence="4 5">29_1</strain>
    </source>
</reference>
<sequence length="188" mass="22148">MNDISFDSFELIKYLDHQKYDNQRTISNALRISLGKTNRLLTELSTSRYINTNNSLTEKSKLLVERNRPKRAIILAAGSGLRMIPINNNVSKALLNVKGEILIERLIRQLHEINIMEIYIIVGFMKEEFEYLIDKYKVKLIVNNEYFTRNNLYSLFLEKNHIENCFIVPCDLYLKKNHLKMMNFNLGI</sequence>
<dbReference type="SUPFAM" id="SSF53448">
    <property type="entry name" value="Nucleotide-diphospho-sugar transferases"/>
    <property type="match status" value="1"/>
</dbReference>
<dbReference type="EMBL" id="ADKX01000026">
    <property type="protein sequence ID" value="EFW05254.1"/>
    <property type="molecule type" value="Genomic_DNA"/>
</dbReference>
<dbReference type="Pfam" id="PF12804">
    <property type="entry name" value="NTP_transf_3"/>
    <property type="match status" value="1"/>
</dbReference>
<dbReference type="HOGENOM" id="CLU_1438860_0_0_9"/>
<keyword evidence="5" id="KW-1185">Reference proteome</keyword>
<comment type="caution">
    <text evidence="4">The sequence shown here is derived from an EMBL/GenBank/DDBJ whole genome shotgun (WGS) entry which is preliminary data.</text>
</comment>
<accession>E7G9G0</accession>
<organism evidence="4 5">
    <name type="scientific">Coprobacillus cateniformis</name>
    <dbReference type="NCBI Taxonomy" id="100884"/>
    <lineage>
        <taxon>Bacteria</taxon>
        <taxon>Bacillati</taxon>
        <taxon>Bacillota</taxon>
        <taxon>Erysipelotrichia</taxon>
        <taxon>Erysipelotrichales</taxon>
        <taxon>Coprobacillaceae</taxon>
        <taxon>Coprobacillus</taxon>
    </lineage>
</organism>
<evidence type="ECO:0000256" key="1">
    <source>
        <dbReference type="ARBA" id="ARBA00022679"/>
    </source>
</evidence>
<dbReference type="RefSeq" id="WP_008788514.1">
    <property type="nucleotide sequence ID" value="NZ_AKCB01000003.1"/>
</dbReference>
<dbReference type="InterPro" id="IPR050065">
    <property type="entry name" value="GlmU-like"/>
</dbReference>
<dbReference type="eggNOG" id="COG4750">
    <property type="taxonomic scope" value="Bacteria"/>
</dbReference>
<proteinExistence type="predicted"/>
<keyword evidence="1" id="KW-0808">Transferase</keyword>
<dbReference type="Gene3D" id="3.90.550.10">
    <property type="entry name" value="Spore Coat Polysaccharide Biosynthesis Protein SpsA, Chain A"/>
    <property type="match status" value="1"/>
</dbReference>
<dbReference type="GO" id="GO:0016779">
    <property type="term" value="F:nucleotidyltransferase activity"/>
    <property type="evidence" value="ECO:0007669"/>
    <property type="project" value="UniProtKB-KW"/>
</dbReference>
<evidence type="ECO:0000313" key="4">
    <source>
        <dbReference type="EMBL" id="EFW05254.1"/>
    </source>
</evidence>
<evidence type="ECO:0000313" key="5">
    <source>
        <dbReference type="Proteomes" id="UP000003157"/>
    </source>
</evidence>
<dbReference type="PANTHER" id="PTHR43584">
    <property type="entry name" value="NUCLEOTIDYL TRANSFERASE"/>
    <property type="match status" value="1"/>
</dbReference>
<feature type="domain" description="MobA-like NTP transferase" evidence="3">
    <location>
        <begin position="72"/>
        <end position="178"/>
    </location>
</feature>
<dbReference type="PANTHER" id="PTHR43584:SF5">
    <property type="entry name" value="PROTEIN LICC"/>
    <property type="match status" value="1"/>
</dbReference>
<name>E7G9G0_9FIRM</name>
<dbReference type="GeneID" id="78231751"/>
<dbReference type="STRING" id="100884.GCA_000269565_03247"/>